<keyword evidence="2" id="KW-0472">Membrane</keyword>
<dbReference type="EMBL" id="UYJE01001146">
    <property type="protein sequence ID" value="VDH99502.1"/>
    <property type="molecule type" value="Genomic_DNA"/>
</dbReference>
<keyword evidence="4" id="KW-1185">Reference proteome</keyword>
<organism evidence="3 4">
    <name type="scientific">Mytilus galloprovincialis</name>
    <name type="common">Mediterranean mussel</name>
    <dbReference type="NCBI Taxonomy" id="29158"/>
    <lineage>
        <taxon>Eukaryota</taxon>
        <taxon>Metazoa</taxon>
        <taxon>Spiralia</taxon>
        <taxon>Lophotrochozoa</taxon>
        <taxon>Mollusca</taxon>
        <taxon>Bivalvia</taxon>
        <taxon>Autobranchia</taxon>
        <taxon>Pteriomorphia</taxon>
        <taxon>Mytilida</taxon>
        <taxon>Mytiloidea</taxon>
        <taxon>Mytilidae</taxon>
        <taxon>Mytilinae</taxon>
        <taxon>Mytilus</taxon>
    </lineage>
</organism>
<feature type="compositionally biased region" description="Low complexity" evidence="1">
    <location>
        <begin position="23"/>
        <end position="32"/>
    </location>
</feature>
<accession>A0A8B6C4Z2</accession>
<comment type="caution">
    <text evidence="3">The sequence shown here is derived from an EMBL/GenBank/DDBJ whole genome shotgun (WGS) entry which is preliminary data.</text>
</comment>
<feature type="compositionally biased region" description="Polar residues" evidence="1">
    <location>
        <begin position="45"/>
        <end position="74"/>
    </location>
</feature>
<evidence type="ECO:0000256" key="2">
    <source>
        <dbReference type="SAM" id="Phobius"/>
    </source>
</evidence>
<sequence length="293" mass="33171">MENQPGQDVDDQESAKLNETENENTASTNDTTVSDDTQNRDNESKCGTSISPHNNDNATDNDSLQSGKPEQNPQRTEIYLKSENEQIDLKYNGTDKTIDIITESRLPAINRNVRSSPQHSGHPADADATSDFGDEYDVSDEQSDENEPFIATIYTCQSCGWKPHMEKCSVHRPFQTGFSNGVYQYQGIMPSQVHSYQNYNYSGYAGGQRPVYQPCVQPRPTVDMRFNPATSQVVAVPSVVVNQVVIVFLFTMIYKRKQTQNTHARPTKYYEKCYIWNNHLTSGRGSNRVCFFF</sequence>
<feature type="transmembrane region" description="Helical" evidence="2">
    <location>
        <begin position="234"/>
        <end position="254"/>
    </location>
</feature>
<dbReference type="OrthoDB" id="10588016at2759"/>
<proteinExistence type="predicted"/>
<gene>
    <name evidence="3" type="ORF">MGAL_10B014902</name>
</gene>
<feature type="region of interest" description="Disordered" evidence="1">
    <location>
        <begin position="112"/>
        <end position="144"/>
    </location>
</feature>
<evidence type="ECO:0000313" key="3">
    <source>
        <dbReference type="EMBL" id="VDH99502.1"/>
    </source>
</evidence>
<protein>
    <submittedName>
        <fullName evidence="3">Uncharacterized protein</fullName>
    </submittedName>
</protein>
<keyword evidence="2" id="KW-0812">Transmembrane</keyword>
<feature type="compositionally biased region" description="Acidic residues" evidence="1">
    <location>
        <begin position="132"/>
        <end position="144"/>
    </location>
</feature>
<name>A0A8B6C4Z2_MYTGA</name>
<dbReference type="AlphaFoldDB" id="A0A8B6C4Z2"/>
<keyword evidence="2" id="KW-1133">Transmembrane helix</keyword>
<dbReference type="Proteomes" id="UP000596742">
    <property type="component" value="Unassembled WGS sequence"/>
</dbReference>
<evidence type="ECO:0000313" key="4">
    <source>
        <dbReference type="Proteomes" id="UP000596742"/>
    </source>
</evidence>
<reference evidence="3" key="1">
    <citation type="submission" date="2018-11" db="EMBL/GenBank/DDBJ databases">
        <authorList>
            <person name="Alioto T."/>
            <person name="Alioto T."/>
        </authorList>
    </citation>
    <scope>NUCLEOTIDE SEQUENCE</scope>
</reference>
<evidence type="ECO:0000256" key="1">
    <source>
        <dbReference type="SAM" id="MobiDB-lite"/>
    </source>
</evidence>
<feature type="region of interest" description="Disordered" evidence="1">
    <location>
        <begin position="1"/>
        <end position="74"/>
    </location>
</feature>